<dbReference type="Proteomes" id="UP000263098">
    <property type="component" value="Unassembled WGS sequence"/>
</dbReference>
<evidence type="ECO:0008006" key="6">
    <source>
        <dbReference type="Google" id="ProtNLM"/>
    </source>
</evidence>
<comment type="caution">
    <text evidence="4">The sequence shown here is derived from an EMBL/GenBank/DDBJ whole genome shotgun (WGS) entry which is preliminary data.</text>
</comment>
<feature type="domain" description="FecR protein" evidence="2">
    <location>
        <begin position="147"/>
        <end position="241"/>
    </location>
</feature>
<evidence type="ECO:0000256" key="1">
    <source>
        <dbReference type="SAM" id="Phobius"/>
    </source>
</evidence>
<feature type="transmembrane region" description="Helical" evidence="1">
    <location>
        <begin position="55"/>
        <end position="73"/>
    </location>
</feature>
<evidence type="ECO:0000259" key="3">
    <source>
        <dbReference type="Pfam" id="PF16344"/>
    </source>
</evidence>
<sequence length="359" mass="41029">MENKSKDNPLFSETSYRILKKAEPRLSAEEKRVMWADIERRTTGKKRSVAHLRNWYVAASITLVLITVSIVVYQNSFTNIPYNRLSALVDIDTLRNTRLYFGDQQIELGEQVEIYCLPSSNQLEIKTAGNSSFKLSVPQDEEIYMQLAVPKNKRAQIVLADNSKIILREQSKFIFPFHFKKDKREVKLEGEAYMQIAPNKHKRFITQTNYMDISVLGTEFLVVAYPHSGEQSVLLVKGSVQVTPEKGESVIMVPNQKFIYNKTTASAHIAENVNVLPAIAWKENLLIMDSQSLAEVLKTIESHYGIAFSYNWKEMESIHISGKLDISVSLNEVLENISRIAQVTITKEQRTIKITKEKP</sequence>
<organism evidence="4 5">
    <name type="scientific">Bacteroides graminisolvens</name>
    <dbReference type="NCBI Taxonomy" id="477666"/>
    <lineage>
        <taxon>Bacteria</taxon>
        <taxon>Pseudomonadati</taxon>
        <taxon>Bacteroidota</taxon>
        <taxon>Bacteroidia</taxon>
        <taxon>Bacteroidales</taxon>
        <taxon>Bacteroidaceae</taxon>
        <taxon>Bacteroides</taxon>
    </lineage>
</organism>
<dbReference type="Gene3D" id="2.60.120.1440">
    <property type="match status" value="1"/>
</dbReference>
<proteinExistence type="predicted"/>
<dbReference type="AlphaFoldDB" id="A0A3D2SFY0"/>
<dbReference type="PANTHER" id="PTHR30273">
    <property type="entry name" value="PERIPLASMIC SIGNAL SENSOR AND SIGMA FACTOR ACTIVATOR FECR-RELATED"/>
    <property type="match status" value="1"/>
</dbReference>
<evidence type="ECO:0000259" key="2">
    <source>
        <dbReference type="Pfam" id="PF04773"/>
    </source>
</evidence>
<dbReference type="InterPro" id="IPR006860">
    <property type="entry name" value="FecR"/>
</dbReference>
<dbReference type="PANTHER" id="PTHR30273:SF2">
    <property type="entry name" value="PROTEIN FECR"/>
    <property type="match status" value="1"/>
</dbReference>
<evidence type="ECO:0000313" key="5">
    <source>
        <dbReference type="Proteomes" id="UP000263098"/>
    </source>
</evidence>
<dbReference type="EMBL" id="DPVG01000388">
    <property type="protein sequence ID" value="HCK25175.1"/>
    <property type="molecule type" value="Genomic_DNA"/>
</dbReference>
<name>A0A3D2SFY0_9BACE</name>
<accession>A0A3D2SFY0</accession>
<dbReference type="InterPro" id="IPR032508">
    <property type="entry name" value="FecR_C"/>
</dbReference>
<dbReference type="Gene3D" id="3.55.50.30">
    <property type="match status" value="1"/>
</dbReference>
<protein>
    <recommendedName>
        <fullName evidence="6">Anti-sigma factor</fullName>
    </recommendedName>
</protein>
<keyword evidence="1" id="KW-0812">Transmembrane</keyword>
<feature type="domain" description="Protein FecR C-terminal" evidence="3">
    <location>
        <begin position="286"/>
        <end position="354"/>
    </location>
</feature>
<reference evidence="4 5" key="1">
    <citation type="journal article" date="2018" name="Nat. Biotechnol.">
        <title>A standardized bacterial taxonomy based on genome phylogeny substantially revises the tree of life.</title>
        <authorList>
            <person name="Parks D.H."/>
            <person name="Chuvochina M."/>
            <person name="Waite D.W."/>
            <person name="Rinke C."/>
            <person name="Skarshewski A."/>
            <person name="Chaumeil P.A."/>
            <person name="Hugenholtz P."/>
        </authorList>
    </citation>
    <scope>NUCLEOTIDE SEQUENCE [LARGE SCALE GENOMIC DNA]</scope>
    <source>
        <strain evidence="4">UBA9667</strain>
    </source>
</reference>
<keyword evidence="1" id="KW-1133">Transmembrane helix</keyword>
<evidence type="ECO:0000313" key="4">
    <source>
        <dbReference type="EMBL" id="HCK25175.1"/>
    </source>
</evidence>
<keyword evidence="1" id="KW-0472">Membrane</keyword>
<dbReference type="InterPro" id="IPR012373">
    <property type="entry name" value="Ferrdict_sens_TM"/>
</dbReference>
<dbReference type="Pfam" id="PF04773">
    <property type="entry name" value="FecR"/>
    <property type="match status" value="1"/>
</dbReference>
<gene>
    <name evidence="4" type="ORF">DHW31_10465</name>
</gene>
<dbReference type="GO" id="GO:0016989">
    <property type="term" value="F:sigma factor antagonist activity"/>
    <property type="evidence" value="ECO:0007669"/>
    <property type="project" value="TreeGrafter"/>
</dbReference>
<dbReference type="Pfam" id="PF16344">
    <property type="entry name" value="FecR_C"/>
    <property type="match status" value="1"/>
</dbReference>